<evidence type="ECO:0000313" key="2">
    <source>
        <dbReference type="EMBL" id="KQK07013.1"/>
    </source>
</evidence>
<evidence type="ECO:0000313" key="3">
    <source>
        <dbReference type="EnsemblPlants" id="KQK07013"/>
    </source>
</evidence>
<proteinExistence type="predicted"/>
<sequence length="72" mass="8206">MASLSLHFRGALDTPAPRRLSFPAPHRRARRPPRRSPLPRSLEPLTLDLEPLRPRRPPRVRLLGVLPGRPLP</sequence>
<feature type="compositionally biased region" description="Basic residues" evidence="1">
    <location>
        <begin position="25"/>
        <end position="34"/>
    </location>
</feature>
<evidence type="ECO:0000256" key="1">
    <source>
        <dbReference type="SAM" id="MobiDB-lite"/>
    </source>
</evidence>
<keyword evidence="4" id="KW-1185">Reference proteome</keyword>
<name>A0A0Q3G957_BRADI</name>
<gene>
    <name evidence="2" type="ORF">BRADI_2g31985v3</name>
</gene>
<dbReference type="Proteomes" id="UP000008810">
    <property type="component" value="Chromosome 2"/>
</dbReference>
<dbReference type="AlphaFoldDB" id="A0A0Q3G957"/>
<reference evidence="2" key="2">
    <citation type="submission" date="2017-06" db="EMBL/GenBank/DDBJ databases">
        <title>WGS assembly of Brachypodium distachyon.</title>
        <authorList>
            <consortium name="The International Brachypodium Initiative"/>
            <person name="Lucas S."/>
            <person name="Harmon-Smith M."/>
            <person name="Lail K."/>
            <person name="Tice H."/>
            <person name="Grimwood J."/>
            <person name="Bruce D."/>
            <person name="Barry K."/>
            <person name="Shu S."/>
            <person name="Lindquist E."/>
            <person name="Wang M."/>
            <person name="Pitluck S."/>
            <person name="Vogel J.P."/>
            <person name="Garvin D.F."/>
            <person name="Mockler T.C."/>
            <person name="Schmutz J."/>
            <person name="Rokhsar D."/>
            <person name="Bevan M.W."/>
        </authorList>
    </citation>
    <scope>NUCLEOTIDE SEQUENCE</scope>
    <source>
        <strain evidence="2">Bd21</strain>
    </source>
</reference>
<feature type="region of interest" description="Disordered" evidence="1">
    <location>
        <begin position="1"/>
        <end position="58"/>
    </location>
</feature>
<organism evidence="2">
    <name type="scientific">Brachypodium distachyon</name>
    <name type="common">Purple false brome</name>
    <name type="synonym">Trachynia distachya</name>
    <dbReference type="NCBI Taxonomy" id="15368"/>
    <lineage>
        <taxon>Eukaryota</taxon>
        <taxon>Viridiplantae</taxon>
        <taxon>Streptophyta</taxon>
        <taxon>Embryophyta</taxon>
        <taxon>Tracheophyta</taxon>
        <taxon>Spermatophyta</taxon>
        <taxon>Magnoliopsida</taxon>
        <taxon>Liliopsida</taxon>
        <taxon>Poales</taxon>
        <taxon>Poaceae</taxon>
        <taxon>BOP clade</taxon>
        <taxon>Pooideae</taxon>
        <taxon>Stipodae</taxon>
        <taxon>Brachypodieae</taxon>
        <taxon>Brachypodium</taxon>
    </lineage>
</organism>
<reference evidence="2 3" key="1">
    <citation type="journal article" date="2010" name="Nature">
        <title>Genome sequencing and analysis of the model grass Brachypodium distachyon.</title>
        <authorList>
            <consortium name="International Brachypodium Initiative"/>
        </authorList>
    </citation>
    <scope>NUCLEOTIDE SEQUENCE [LARGE SCALE GENOMIC DNA]</scope>
    <source>
        <strain evidence="2 3">Bd21</strain>
    </source>
</reference>
<feature type="compositionally biased region" description="Low complexity" evidence="1">
    <location>
        <begin position="38"/>
        <end position="49"/>
    </location>
</feature>
<dbReference type="EnsemblPlants" id="KQK07013">
    <property type="protein sequence ID" value="KQK07013"/>
    <property type="gene ID" value="BRADI_2g31985v3"/>
</dbReference>
<dbReference type="Gramene" id="KQK07013">
    <property type="protein sequence ID" value="KQK07013"/>
    <property type="gene ID" value="BRADI_2g31985v3"/>
</dbReference>
<dbReference type="EMBL" id="CM000881">
    <property type="protein sequence ID" value="KQK07013.1"/>
    <property type="molecule type" value="Genomic_DNA"/>
</dbReference>
<protein>
    <submittedName>
        <fullName evidence="2 3">Uncharacterized protein</fullName>
    </submittedName>
</protein>
<reference evidence="3" key="3">
    <citation type="submission" date="2018-08" db="UniProtKB">
        <authorList>
            <consortium name="EnsemblPlants"/>
        </authorList>
    </citation>
    <scope>IDENTIFICATION</scope>
    <source>
        <strain evidence="3">cv. Bd21</strain>
    </source>
</reference>
<accession>A0A0Q3G957</accession>
<dbReference type="InParanoid" id="A0A0Q3G957"/>
<evidence type="ECO:0000313" key="4">
    <source>
        <dbReference type="Proteomes" id="UP000008810"/>
    </source>
</evidence>